<keyword evidence="1" id="KW-1133">Transmembrane helix</keyword>
<dbReference type="PANTHER" id="PTHR22916">
    <property type="entry name" value="GLYCOSYLTRANSFERASE"/>
    <property type="match status" value="1"/>
</dbReference>
<reference evidence="3 4" key="1">
    <citation type="submission" date="2014-10" db="EMBL/GenBank/DDBJ databases">
        <title>Kaistella solincola genome.</title>
        <authorList>
            <person name="Newman J.D."/>
        </authorList>
    </citation>
    <scope>NUCLEOTIDE SEQUENCE [LARGE SCALE GENOMIC DNA]</scope>
    <source>
        <strain evidence="3 4">DSM 22468</strain>
    </source>
</reference>
<dbReference type="Gene3D" id="3.90.550.10">
    <property type="entry name" value="Spore Coat Polysaccharide Biosynthesis Protein SpsA, Chain A"/>
    <property type="match status" value="1"/>
</dbReference>
<dbReference type="EMBL" id="JSYK01000003">
    <property type="protein sequence ID" value="KIA82879.1"/>
    <property type="molecule type" value="Genomic_DNA"/>
</dbReference>
<keyword evidence="1" id="KW-0812">Transmembrane</keyword>
<dbReference type="InterPro" id="IPR029044">
    <property type="entry name" value="Nucleotide-diphossugar_trans"/>
</dbReference>
<dbReference type="InterPro" id="IPR001173">
    <property type="entry name" value="Glyco_trans_2-like"/>
</dbReference>
<name>A0ABR4ZQC2_9FLAO</name>
<dbReference type="RefSeq" id="WP_039343193.1">
    <property type="nucleotide sequence ID" value="NZ_JSYK01000003.1"/>
</dbReference>
<accession>A0ABR4ZQC2</accession>
<proteinExistence type="predicted"/>
<dbReference type="CDD" id="cd00761">
    <property type="entry name" value="Glyco_tranf_GTA_type"/>
    <property type="match status" value="1"/>
</dbReference>
<dbReference type="SUPFAM" id="SSF53448">
    <property type="entry name" value="Nucleotide-diphospho-sugar transferases"/>
    <property type="match status" value="1"/>
</dbReference>
<dbReference type="PANTHER" id="PTHR22916:SF3">
    <property type="entry name" value="UDP-GLCNAC:BETAGAL BETA-1,3-N-ACETYLGLUCOSAMINYLTRANSFERASE-LIKE PROTEIN 1"/>
    <property type="match status" value="1"/>
</dbReference>
<evidence type="ECO:0000313" key="3">
    <source>
        <dbReference type="EMBL" id="KIA82879.1"/>
    </source>
</evidence>
<evidence type="ECO:0000259" key="2">
    <source>
        <dbReference type="Pfam" id="PF00535"/>
    </source>
</evidence>
<sequence>MKRITVFTPTYNRAYLLPRLYESLCNQTSKDFLWLVIDDGSSDDTGKLIQKWQSEKRIEIQYHYKKNGGMHTGHNAAYKVIATELNVCIDSDDYMPDDGVDKILTCWSNIKNKDKISGIVGLDATANGQVLGSRMPADITQGSYHDLYTKYKATGDKKFVLRTAEVKRFPLYPEYKNEKLVPLGILYIMMGEKKPFVFLDDVLCIVEYQEGGSSNTIFKQYMQSPRGFAYARRIGKKYSDNLFRNLIQSMHIGVSAIFANDLSLLLSGPKLYQNLLMFPFAILLAIFIKLK</sequence>
<organism evidence="3 4">
    <name type="scientific">Kaistella solincola</name>
    <dbReference type="NCBI Taxonomy" id="510955"/>
    <lineage>
        <taxon>Bacteria</taxon>
        <taxon>Pseudomonadati</taxon>
        <taxon>Bacteroidota</taxon>
        <taxon>Flavobacteriia</taxon>
        <taxon>Flavobacteriales</taxon>
        <taxon>Weeksellaceae</taxon>
        <taxon>Chryseobacterium group</taxon>
        <taxon>Kaistella</taxon>
    </lineage>
</organism>
<keyword evidence="1" id="KW-0472">Membrane</keyword>
<dbReference type="Proteomes" id="UP000031275">
    <property type="component" value="Unassembled WGS sequence"/>
</dbReference>
<evidence type="ECO:0000313" key="4">
    <source>
        <dbReference type="Proteomes" id="UP000031275"/>
    </source>
</evidence>
<gene>
    <name evidence="3" type="ORF">OA84_04735</name>
</gene>
<keyword evidence="4" id="KW-1185">Reference proteome</keyword>
<feature type="domain" description="Glycosyltransferase 2-like" evidence="2">
    <location>
        <begin position="5"/>
        <end position="104"/>
    </location>
</feature>
<comment type="caution">
    <text evidence="3">The sequence shown here is derived from an EMBL/GenBank/DDBJ whole genome shotgun (WGS) entry which is preliminary data.</text>
</comment>
<dbReference type="Pfam" id="PF00535">
    <property type="entry name" value="Glycos_transf_2"/>
    <property type="match status" value="1"/>
</dbReference>
<protein>
    <recommendedName>
        <fullName evidence="2">Glycosyltransferase 2-like domain-containing protein</fullName>
    </recommendedName>
</protein>
<feature type="transmembrane region" description="Helical" evidence="1">
    <location>
        <begin position="271"/>
        <end position="290"/>
    </location>
</feature>
<evidence type="ECO:0000256" key="1">
    <source>
        <dbReference type="SAM" id="Phobius"/>
    </source>
</evidence>